<evidence type="ECO:0000256" key="4">
    <source>
        <dbReference type="SAM" id="SignalP"/>
    </source>
</evidence>
<gene>
    <name evidence="5" type="ORF">FZD51_24810</name>
</gene>
<dbReference type="InterPro" id="IPR006061">
    <property type="entry name" value="SBP_1_CS"/>
</dbReference>
<name>A0A5D4QQY9_9BACI</name>
<dbReference type="PROSITE" id="PS01037">
    <property type="entry name" value="SBP_BACTERIAL_1"/>
    <property type="match status" value="1"/>
</dbReference>
<dbReference type="GO" id="GO:1901982">
    <property type="term" value="F:maltose binding"/>
    <property type="evidence" value="ECO:0007669"/>
    <property type="project" value="TreeGrafter"/>
</dbReference>
<dbReference type="GO" id="GO:0055085">
    <property type="term" value="P:transmembrane transport"/>
    <property type="evidence" value="ECO:0007669"/>
    <property type="project" value="InterPro"/>
</dbReference>
<protein>
    <submittedName>
        <fullName evidence="5">Sugar ABC transporter substrate-binding protein</fullName>
    </submittedName>
</protein>
<evidence type="ECO:0000256" key="2">
    <source>
        <dbReference type="ARBA" id="ARBA00022448"/>
    </source>
</evidence>
<keyword evidence="2" id="KW-0813">Transport</keyword>
<dbReference type="Proteomes" id="UP000322139">
    <property type="component" value="Unassembled WGS sequence"/>
</dbReference>
<evidence type="ECO:0000256" key="1">
    <source>
        <dbReference type="ARBA" id="ARBA00008520"/>
    </source>
</evidence>
<dbReference type="GO" id="GO:0055052">
    <property type="term" value="C:ATP-binding cassette (ABC) transporter complex, substrate-binding subunit-containing"/>
    <property type="evidence" value="ECO:0007669"/>
    <property type="project" value="TreeGrafter"/>
</dbReference>
<sequence length="428" mass="47230">MKKVFKMISMSLLAAVLLISVTACSDSSSSNGSGGSKDKKVTLDYLWFTDGVEGDVMRDIIKDYQSENENVEINLIEVAYADFNTKLKTMIAGGKPPALARVTDTGIFAEQALDLTEYVGGAEEFTSQFLPSIKPYYVKDDKIIATPMDVTANGLIYNKTLFEKAGVEVPQSPDDVWTWDEFADAIQEVKEKGGAKYGLLVDFTPHRYSTMVYEFGGSIFTEDLSAPAINNENGVAALDNFIKLHKDEVIPESVWLGGENPNNLFRSGTAAAHLAGNWMLSNYKDIENFDWGVTYLPKAEIRSSVPGGKYIMGFKNTGLEDETAEFIKYLSSQEVNAKFNQESLFLSARKDNNELDYEFGKEMFKVFSNELENTPEAAANDWGNQVVISKVTTDMRDAVVEALSGGISSQDAMDKVAELLEEAIADQE</sequence>
<dbReference type="CDD" id="cd13585">
    <property type="entry name" value="PBP2_TMBP_like"/>
    <property type="match status" value="1"/>
</dbReference>
<keyword evidence="3 4" id="KW-0732">Signal</keyword>
<dbReference type="AlphaFoldDB" id="A0A5D4QQY9"/>
<comment type="caution">
    <text evidence="5">The sequence shown here is derived from an EMBL/GenBank/DDBJ whole genome shotgun (WGS) entry which is preliminary data.</text>
</comment>
<accession>A0A5D4QQY9</accession>
<evidence type="ECO:0000313" key="5">
    <source>
        <dbReference type="EMBL" id="TYS40790.1"/>
    </source>
</evidence>
<comment type="similarity">
    <text evidence="1">Belongs to the bacterial solute-binding protein 1 family.</text>
</comment>
<dbReference type="Pfam" id="PF01547">
    <property type="entry name" value="SBP_bac_1"/>
    <property type="match status" value="1"/>
</dbReference>
<dbReference type="PROSITE" id="PS51257">
    <property type="entry name" value="PROKAR_LIPOPROTEIN"/>
    <property type="match status" value="1"/>
</dbReference>
<dbReference type="GO" id="GO:0042956">
    <property type="term" value="P:maltodextrin transmembrane transport"/>
    <property type="evidence" value="ECO:0007669"/>
    <property type="project" value="TreeGrafter"/>
</dbReference>
<dbReference type="SUPFAM" id="SSF53850">
    <property type="entry name" value="Periplasmic binding protein-like II"/>
    <property type="match status" value="1"/>
</dbReference>
<reference evidence="5 6" key="1">
    <citation type="submission" date="2019-08" db="EMBL/GenBank/DDBJ databases">
        <title>Bacillus genomes from the desert of Cuatro Cienegas, Coahuila.</title>
        <authorList>
            <person name="Olmedo-Alvarez G."/>
        </authorList>
    </citation>
    <scope>NUCLEOTIDE SEQUENCE [LARGE SCALE GENOMIC DNA]</scope>
    <source>
        <strain evidence="5 6">CH446_14T</strain>
    </source>
</reference>
<dbReference type="PANTHER" id="PTHR30061">
    <property type="entry name" value="MALTOSE-BINDING PERIPLASMIC PROTEIN"/>
    <property type="match status" value="1"/>
</dbReference>
<feature type="chain" id="PRO_5022717109" evidence="4">
    <location>
        <begin position="26"/>
        <end position="428"/>
    </location>
</feature>
<dbReference type="RefSeq" id="WP_148977135.1">
    <property type="nucleotide sequence ID" value="NZ_VTER01000021.1"/>
</dbReference>
<dbReference type="PANTHER" id="PTHR30061:SF50">
    <property type="entry name" value="MALTOSE_MALTODEXTRIN-BINDING PERIPLASMIC PROTEIN"/>
    <property type="match status" value="1"/>
</dbReference>
<dbReference type="InterPro" id="IPR006059">
    <property type="entry name" value="SBP"/>
</dbReference>
<dbReference type="GO" id="GO:0015768">
    <property type="term" value="P:maltose transport"/>
    <property type="evidence" value="ECO:0007669"/>
    <property type="project" value="TreeGrafter"/>
</dbReference>
<organism evidence="5 6">
    <name type="scientific">Bacillus infantis</name>
    <dbReference type="NCBI Taxonomy" id="324767"/>
    <lineage>
        <taxon>Bacteria</taxon>
        <taxon>Bacillati</taxon>
        <taxon>Bacillota</taxon>
        <taxon>Bacilli</taxon>
        <taxon>Bacillales</taxon>
        <taxon>Bacillaceae</taxon>
        <taxon>Bacillus</taxon>
    </lineage>
</organism>
<proteinExistence type="inferred from homology"/>
<dbReference type="Gene3D" id="3.40.190.10">
    <property type="entry name" value="Periplasmic binding protein-like II"/>
    <property type="match status" value="1"/>
</dbReference>
<evidence type="ECO:0000313" key="6">
    <source>
        <dbReference type="Proteomes" id="UP000322139"/>
    </source>
</evidence>
<feature type="signal peptide" evidence="4">
    <location>
        <begin position="1"/>
        <end position="25"/>
    </location>
</feature>
<dbReference type="EMBL" id="VTER01000021">
    <property type="protein sequence ID" value="TYS40790.1"/>
    <property type="molecule type" value="Genomic_DNA"/>
</dbReference>
<evidence type="ECO:0000256" key="3">
    <source>
        <dbReference type="ARBA" id="ARBA00022729"/>
    </source>
</evidence>